<reference evidence="5" key="1">
    <citation type="journal article" date="2019" name="Int. J. Syst. Evol. Microbiol.">
        <title>The Global Catalogue of Microorganisms (GCM) 10K type strain sequencing project: providing services to taxonomists for standard genome sequencing and annotation.</title>
        <authorList>
            <consortium name="The Broad Institute Genomics Platform"/>
            <consortium name="The Broad Institute Genome Sequencing Center for Infectious Disease"/>
            <person name="Wu L."/>
            <person name="Ma J."/>
        </authorList>
    </citation>
    <scope>NUCLEOTIDE SEQUENCE [LARGE SCALE GENOMIC DNA]</scope>
    <source>
        <strain evidence="5">KCTC 42255</strain>
    </source>
</reference>
<dbReference type="Gene3D" id="2.60.40.790">
    <property type="match status" value="1"/>
</dbReference>
<evidence type="ECO:0000256" key="2">
    <source>
        <dbReference type="RuleBase" id="RU003616"/>
    </source>
</evidence>
<evidence type="ECO:0000313" key="5">
    <source>
        <dbReference type="Proteomes" id="UP001597357"/>
    </source>
</evidence>
<dbReference type="Proteomes" id="UP001597357">
    <property type="component" value="Unassembled WGS sequence"/>
</dbReference>
<evidence type="ECO:0000259" key="3">
    <source>
        <dbReference type="PROSITE" id="PS01031"/>
    </source>
</evidence>
<dbReference type="CDD" id="cd06464">
    <property type="entry name" value="ACD_sHsps-like"/>
    <property type="match status" value="1"/>
</dbReference>
<dbReference type="InterPro" id="IPR002068">
    <property type="entry name" value="A-crystallin/Hsp20_dom"/>
</dbReference>
<sequence>MSLVKHTNPWLKTAFEDLFQDDWLRSDAAKSLGVQIPAVNIIDEENQFEIELAAPGKVKEDFKIELKQDLLVIETETKTIEKPEKPKYSRREFNYSQFKRSFTLPDSIDVGKIKAKYEQGILRVVLPKKEESVISRKRLIEVA</sequence>
<protein>
    <submittedName>
        <fullName evidence="4">Hsp20/alpha crystallin family protein</fullName>
    </submittedName>
</protein>
<dbReference type="EMBL" id="JBHULZ010000026">
    <property type="protein sequence ID" value="MFD2697563.1"/>
    <property type="molecule type" value="Genomic_DNA"/>
</dbReference>
<gene>
    <name evidence="4" type="ORF">ACFSQ0_06130</name>
</gene>
<evidence type="ECO:0000256" key="1">
    <source>
        <dbReference type="PROSITE-ProRule" id="PRU00285"/>
    </source>
</evidence>
<evidence type="ECO:0000313" key="4">
    <source>
        <dbReference type="EMBL" id="MFD2697563.1"/>
    </source>
</evidence>
<dbReference type="PROSITE" id="PS01031">
    <property type="entry name" value="SHSP"/>
    <property type="match status" value="1"/>
</dbReference>
<dbReference type="InterPro" id="IPR031107">
    <property type="entry name" value="Small_HSP"/>
</dbReference>
<feature type="domain" description="SHSP" evidence="3">
    <location>
        <begin position="30"/>
        <end position="143"/>
    </location>
</feature>
<dbReference type="Pfam" id="PF00011">
    <property type="entry name" value="HSP20"/>
    <property type="match status" value="1"/>
</dbReference>
<organism evidence="4 5">
    <name type="scientific">Mesonia sediminis</name>
    <dbReference type="NCBI Taxonomy" id="1703946"/>
    <lineage>
        <taxon>Bacteria</taxon>
        <taxon>Pseudomonadati</taxon>
        <taxon>Bacteroidota</taxon>
        <taxon>Flavobacteriia</taxon>
        <taxon>Flavobacteriales</taxon>
        <taxon>Flavobacteriaceae</taxon>
        <taxon>Mesonia</taxon>
    </lineage>
</organism>
<accession>A0ABW5SCT6</accession>
<proteinExistence type="inferred from homology"/>
<dbReference type="RefSeq" id="WP_379045667.1">
    <property type="nucleotide sequence ID" value="NZ_JBHULZ010000026.1"/>
</dbReference>
<dbReference type="InterPro" id="IPR008978">
    <property type="entry name" value="HSP20-like_chaperone"/>
</dbReference>
<comment type="caution">
    <text evidence="4">The sequence shown here is derived from an EMBL/GenBank/DDBJ whole genome shotgun (WGS) entry which is preliminary data.</text>
</comment>
<keyword evidence="5" id="KW-1185">Reference proteome</keyword>
<dbReference type="SUPFAM" id="SSF49764">
    <property type="entry name" value="HSP20-like chaperones"/>
    <property type="match status" value="1"/>
</dbReference>
<name>A0ABW5SCT6_9FLAO</name>
<comment type="similarity">
    <text evidence="1 2">Belongs to the small heat shock protein (HSP20) family.</text>
</comment>
<dbReference type="PANTHER" id="PTHR11527">
    <property type="entry name" value="HEAT-SHOCK PROTEIN 20 FAMILY MEMBER"/>
    <property type="match status" value="1"/>
</dbReference>